<sequence>MAPQPLWLFLLLLLLVLWNMITSYKHSGTGEFLNILRIIDCTLEYILGAWDWIGFGHIYGFFVGTLDGYPVYCSACIV</sequence>
<proteinExistence type="predicted"/>
<gene>
    <name evidence="2" type="ORF">BU24DRAFT_15397</name>
</gene>
<accession>A0A6A5Y7Y5</accession>
<evidence type="ECO:0000313" key="2">
    <source>
        <dbReference type="EMBL" id="KAF2021127.1"/>
    </source>
</evidence>
<evidence type="ECO:0000313" key="3">
    <source>
        <dbReference type="Proteomes" id="UP000799778"/>
    </source>
</evidence>
<feature type="signal peptide" evidence="1">
    <location>
        <begin position="1"/>
        <end position="23"/>
    </location>
</feature>
<dbReference type="EMBL" id="ML978066">
    <property type="protein sequence ID" value="KAF2021127.1"/>
    <property type="molecule type" value="Genomic_DNA"/>
</dbReference>
<keyword evidence="1" id="KW-0732">Signal</keyword>
<keyword evidence="3" id="KW-1185">Reference proteome</keyword>
<organism evidence="2 3">
    <name type="scientific">Aaosphaeria arxii CBS 175.79</name>
    <dbReference type="NCBI Taxonomy" id="1450172"/>
    <lineage>
        <taxon>Eukaryota</taxon>
        <taxon>Fungi</taxon>
        <taxon>Dikarya</taxon>
        <taxon>Ascomycota</taxon>
        <taxon>Pezizomycotina</taxon>
        <taxon>Dothideomycetes</taxon>
        <taxon>Pleosporomycetidae</taxon>
        <taxon>Pleosporales</taxon>
        <taxon>Pleosporales incertae sedis</taxon>
        <taxon>Aaosphaeria</taxon>
    </lineage>
</organism>
<name>A0A6A5Y7Y5_9PLEO</name>
<dbReference type="GeneID" id="54278698"/>
<dbReference type="RefSeq" id="XP_033389466.1">
    <property type="nucleotide sequence ID" value="XM_033521301.1"/>
</dbReference>
<dbReference type="AlphaFoldDB" id="A0A6A5Y7Y5"/>
<protein>
    <submittedName>
        <fullName evidence="2">Uncharacterized protein</fullName>
    </submittedName>
</protein>
<dbReference type="Proteomes" id="UP000799778">
    <property type="component" value="Unassembled WGS sequence"/>
</dbReference>
<feature type="chain" id="PRO_5025346960" evidence="1">
    <location>
        <begin position="24"/>
        <end position="78"/>
    </location>
</feature>
<reference evidence="2" key="1">
    <citation type="journal article" date="2020" name="Stud. Mycol.">
        <title>101 Dothideomycetes genomes: a test case for predicting lifestyles and emergence of pathogens.</title>
        <authorList>
            <person name="Haridas S."/>
            <person name="Albert R."/>
            <person name="Binder M."/>
            <person name="Bloem J."/>
            <person name="Labutti K."/>
            <person name="Salamov A."/>
            <person name="Andreopoulos B."/>
            <person name="Baker S."/>
            <person name="Barry K."/>
            <person name="Bills G."/>
            <person name="Bluhm B."/>
            <person name="Cannon C."/>
            <person name="Castanera R."/>
            <person name="Culley D."/>
            <person name="Daum C."/>
            <person name="Ezra D."/>
            <person name="Gonzalez J."/>
            <person name="Henrissat B."/>
            <person name="Kuo A."/>
            <person name="Liang C."/>
            <person name="Lipzen A."/>
            <person name="Lutzoni F."/>
            <person name="Magnuson J."/>
            <person name="Mondo S."/>
            <person name="Nolan M."/>
            <person name="Ohm R."/>
            <person name="Pangilinan J."/>
            <person name="Park H.-J."/>
            <person name="Ramirez L."/>
            <person name="Alfaro M."/>
            <person name="Sun H."/>
            <person name="Tritt A."/>
            <person name="Yoshinaga Y."/>
            <person name="Zwiers L.-H."/>
            <person name="Turgeon B."/>
            <person name="Goodwin S."/>
            <person name="Spatafora J."/>
            <person name="Crous P."/>
            <person name="Grigoriev I."/>
        </authorList>
    </citation>
    <scope>NUCLEOTIDE SEQUENCE</scope>
    <source>
        <strain evidence="2">CBS 175.79</strain>
    </source>
</reference>
<evidence type="ECO:0000256" key="1">
    <source>
        <dbReference type="SAM" id="SignalP"/>
    </source>
</evidence>